<organism evidence="1 2">
    <name type="scientific">Duganella guangzhouensis</name>
    <dbReference type="NCBI Taxonomy" id="2666084"/>
    <lineage>
        <taxon>Bacteria</taxon>
        <taxon>Pseudomonadati</taxon>
        <taxon>Pseudomonadota</taxon>
        <taxon>Betaproteobacteria</taxon>
        <taxon>Burkholderiales</taxon>
        <taxon>Oxalobacteraceae</taxon>
        <taxon>Telluria group</taxon>
        <taxon>Duganella</taxon>
    </lineage>
</organism>
<dbReference type="AlphaFoldDB" id="A0A6I2KZ61"/>
<reference evidence="1 2" key="1">
    <citation type="submission" date="2019-11" db="EMBL/GenBank/DDBJ databases">
        <title>Novel species isolated from a subtropical stream in China.</title>
        <authorList>
            <person name="Lu H."/>
        </authorList>
    </citation>
    <scope>NUCLEOTIDE SEQUENCE [LARGE SCALE GENOMIC DNA]</scope>
    <source>
        <strain evidence="1 2">FT80W</strain>
    </source>
</reference>
<evidence type="ECO:0000313" key="2">
    <source>
        <dbReference type="Proteomes" id="UP000433309"/>
    </source>
</evidence>
<comment type="caution">
    <text evidence="1">The sequence shown here is derived from an EMBL/GenBank/DDBJ whole genome shotgun (WGS) entry which is preliminary data.</text>
</comment>
<evidence type="ECO:0000313" key="1">
    <source>
        <dbReference type="EMBL" id="MRW89309.1"/>
    </source>
</evidence>
<sequence>MKFVKPAALAVALAYGTVDDDAAIFQPAPTGADAHDAIDFSGVIDVAVANLPYGAVWPQKTQPRRHCCGRG</sequence>
<dbReference type="Proteomes" id="UP000433309">
    <property type="component" value="Unassembled WGS sequence"/>
</dbReference>
<dbReference type="EMBL" id="WKJK01000002">
    <property type="protein sequence ID" value="MRW89309.1"/>
    <property type="molecule type" value="Genomic_DNA"/>
</dbReference>
<proteinExistence type="predicted"/>
<gene>
    <name evidence="1" type="ORF">GJ699_04870</name>
</gene>
<protein>
    <submittedName>
        <fullName evidence="1">Uncharacterized protein</fullName>
    </submittedName>
</protein>
<accession>A0A6I2KZ61</accession>
<dbReference type="RefSeq" id="WP_154373652.1">
    <property type="nucleotide sequence ID" value="NZ_WKJK01000002.1"/>
</dbReference>
<keyword evidence="2" id="KW-1185">Reference proteome</keyword>
<name>A0A6I2KZ61_9BURK</name>